<evidence type="ECO:0000313" key="1">
    <source>
        <dbReference type="EMBL" id="KAI3823007.1"/>
    </source>
</evidence>
<dbReference type="Proteomes" id="UP001056120">
    <property type="component" value="Linkage Group LG03"/>
</dbReference>
<gene>
    <name evidence="1" type="ORF">L1987_10610</name>
</gene>
<dbReference type="EMBL" id="CM042020">
    <property type="protein sequence ID" value="KAI3823007.1"/>
    <property type="molecule type" value="Genomic_DNA"/>
</dbReference>
<comment type="caution">
    <text evidence="1">The sequence shown here is derived from an EMBL/GenBank/DDBJ whole genome shotgun (WGS) entry which is preliminary data.</text>
</comment>
<proteinExistence type="predicted"/>
<sequence>MGKYMLRRNWKSKTSREMEVPSLGGVLTRAKTLALQKTAAAGSYIQLRCRRLVKPISSKETCVPNKLHSSVDSVSVKSLAHKEEEIDVNLVVGDEEGSFGEKTLEIEGRGRTTRETTPCSLIRDPDTIKTPGSSTKLTTKSTRPTETKYRVLNTTPKPIPSASEVEEFFMGPEKQQQRLFIEKYNFDPVNDKPLHGRYEWVKVDATKKS</sequence>
<reference evidence="2" key="1">
    <citation type="journal article" date="2022" name="Mol. Ecol. Resour.">
        <title>The genomes of chicory, endive, great burdock and yacon provide insights into Asteraceae palaeo-polyploidization history and plant inulin production.</title>
        <authorList>
            <person name="Fan W."/>
            <person name="Wang S."/>
            <person name="Wang H."/>
            <person name="Wang A."/>
            <person name="Jiang F."/>
            <person name="Liu H."/>
            <person name="Zhao H."/>
            <person name="Xu D."/>
            <person name="Zhang Y."/>
        </authorList>
    </citation>
    <scope>NUCLEOTIDE SEQUENCE [LARGE SCALE GENOMIC DNA]</scope>
    <source>
        <strain evidence="2">cv. Yunnan</strain>
    </source>
</reference>
<reference evidence="1 2" key="2">
    <citation type="journal article" date="2022" name="Mol. Ecol. Resour.">
        <title>The genomes of chicory, endive, great burdock and yacon provide insights into Asteraceae paleo-polyploidization history and plant inulin production.</title>
        <authorList>
            <person name="Fan W."/>
            <person name="Wang S."/>
            <person name="Wang H."/>
            <person name="Wang A."/>
            <person name="Jiang F."/>
            <person name="Liu H."/>
            <person name="Zhao H."/>
            <person name="Xu D."/>
            <person name="Zhang Y."/>
        </authorList>
    </citation>
    <scope>NUCLEOTIDE SEQUENCE [LARGE SCALE GENOMIC DNA]</scope>
    <source>
        <strain evidence="2">cv. Yunnan</strain>
        <tissue evidence="1">Leaves</tissue>
    </source>
</reference>
<protein>
    <submittedName>
        <fullName evidence="1">Uncharacterized protein</fullName>
    </submittedName>
</protein>
<organism evidence="1 2">
    <name type="scientific">Smallanthus sonchifolius</name>
    <dbReference type="NCBI Taxonomy" id="185202"/>
    <lineage>
        <taxon>Eukaryota</taxon>
        <taxon>Viridiplantae</taxon>
        <taxon>Streptophyta</taxon>
        <taxon>Embryophyta</taxon>
        <taxon>Tracheophyta</taxon>
        <taxon>Spermatophyta</taxon>
        <taxon>Magnoliopsida</taxon>
        <taxon>eudicotyledons</taxon>
        <taxon>Gunneridae</taxon>
        <taxon>Pentapetalae</taxon>
        <taxon>asterids</taxon>
        <taxon>campanulids</taxon>
        <taxon>Asterales</taxon>
        <taxon>Asteraceae</taxon>
        <taxon>Asteroideae</taxon>
        <taxon>Heliantheae alliance</taxon>
        <taxon>Millerieae</taxon>
        <taxon>Smallanthus</taxon>
    </lineage>
</organism>
<accession>A0ACB9JSR2</accession>
<evidence type="ECO:0000313" key="2">
    <source>
        <dbReference type="Proteomes" id="UP001056120"/>
    </source>
</evidence>
<keyword evidence="2" id="KW-1185">Reference proteome</keyword>
<name>A0ACB9JSR2_9ASTR</name>